<comment type="caution">
    <text evidence="11">The sequence shown here is derived from an EMBL/GenBank/DDBJ whole genome shotgun (WGS) entry which is preliminary data.</text>
</comment>
<evidence type="ECO:0000259" key="10">
    <source>
        <dbReference type="PROSITE" id="PS50158"/>
    </source>
</evidence>
<dbReference type="InterPro" id="IPR021109">
    <property type="entry name" value="Peptidase_aspartic_dom_sf"/>
</dbReference>
<feature type="coiled-coil region" evidence="8">
    <location>
        <begin position="1519"/>
        <end position="1576"/>
    </location>
</feature>
<evidence type="ECO:0000256" key="8">
    <source>
        <dbReference type="SAM" id="Coils"/>
    </source>
</evidence>
<dbReference type="Gene3D" id="4.10.60.10">
    <property type="entry name" value="Zinc finger, CCHC-type"/>
    <property type="match status" value="1"/>
</dbReference>
<reference evidence="11" key="2">
    <citation type="submission" date="2022-01" db="EMBL/GenBank/DDBJ databases">
        <authorList>
            <person name="Yamashiro T."/>
            <person name="Shiraishi A."/>
            <person name="Satake H."/>
            <person name="Nakayama K."/>
        </authorList>
    </citation>
    <scope>NUCLEOTIDE SEQUENCE</scope>
</reference>
<dbReference type="GO" id="GO:0003964">
    <property type="term" value="F:RNA-directed DNA polymerase activity"/>
    <property type="evidence" value="ECO:0007669"/>
    <property type="project" value="UniProtKB-KW"/>
</dbReference>
<keyword evidence="8" id="KW-0175">Coiled coil</keyword>
<evidence type="ECO:0000313" key="12">
    <source>
        <dbReference type="Proteomes" id="UP001151760"/>
    </source>
</evidence>
<evidence type="ECO:0000256" key="2">
    <source>
        <dbReference type="ARBA" id="ARBA00022695"/>
    </source>
</evidence>
<feature type="region of interest" description="Disordered" evidence="9">
    <location>
        <begin position="1"/>
        <end position="29"/>
    </location>
</feature>
<dbReference type="EMBL" id="BQNB010013743">
    <property type="protein sequence ID" value="GJT19756.1"/>
    <property type="molecule type" value="Genomic_DNA"/>
</dbReference>
<dbReference type="PANTHER" id="PTHR33067:SF9">
    <property type="entry name" value="RNA-DIRECTED DNA POLYMERASE"/>
    <property type="match status" value="1"/>
</dbReference>
<dbReference type="SUPFAM" id="SSF50630">
    <property type="entry name" value="Acid proteases"/>
    <property type="match status" value="1"/>
</dbReference>
<accession>A0ABQ5C1F2</accession>
<dbReference type="Pfam" id="PF00098">
    <property type="entry name" value="zf-CCHC"/>
    <property type="match status" value="1"/>
</dbReference>
<dbReference type="Gene3D" id="2.40.70.10">
    <property type="entry name" value="Acid Proteases"/>
    <property type="match status" value="2"/>
</dbReference>
<feature type="region of interest" description="Disordered" evidence="9">
    <location>
        <begin position="1404"/>
        <end position="1425"/>
    </location>
</feature>
<dbReference type="SUPFAM" id="SSF56672">
    <property type="entry name" value="DNA/RNA polymerases"/>
    <property type="match status" value="1"/>
</dbReference>
<protein>
    <submittedName>
        <fullName evidence="11">Reverse transcriptase domain-containing protein</fullName>
    </submittedName>
</protein>
<dbReference type="SMART" id="SM00343">
    <property type="entry name" value="ZnF_C2HC"/>
    <property type="match status" value="2"/>
</dbReference>
<dbReference type="InterPro" id="IPR043502">
    <property type="entry name" value="DNA/RNA_pol_sf"/>
</dbReference>
<feature type="compositionally biased region" description="Basic and acidic residues" evidence="9">
    <location>
        <begin position="207"/>
        <end position="220"/>
    </location>
</feature>
<keyword evidence="4" id="KW-0255">Endonuclease</keyword>
<dbReference type="Pfam" id="PF14223">
    <property type="entry name" value="Retrotran_gag_2"/>
    <property type="match status" value="1"/>
</dbReference>
<evidence type="ECO:0000256" key="1">
    <source>
        <dbReference type="ARBA" id="ARBA00022679"/>
    </source>
</evidence>
<evidence type="ECO:0000256" key="5">
    <source>
        <dbReference type="ARBA" id="ARBA00022801"/>
    </source>
</evidence>
<evidence type="ECO:0000256" key="9">
    <source>
        <dbReference type="SAM" id="MobiDB-lite"/>
    </source>
</evidence>
<dbReference type="InterPro" id="IPR056924">
    <property type="entry name" value="SH3_Tf2-1"/>
</dbReference>
<dbReference type="SUPFAM" id="SSF57756">
    <property type="entry name" value="Retrovirus zinc finger-like domains"/>
    <property type="match status" value="2"/>
</dbReference>
<dbReference type="InterPro" id="IPR001878">
    <property type="entry name" value="Znf_CCHC"/>
</dbReference>
<feature type="domain" description="CCHC-type" evidence="10">
    <location>
        <begin position="278"/>
        <end position="293"/>
    </location>
</feature>
<dbReference type="PANTHER" id="PTHR33067">
    <property type="entry name" value="RNA-DIRECTED DNA POLYMERASE-RELATED"/>
    <property type="match status" value="1"/>
</dbReference>
<dbReference type="Pfam" id="PF08284">
    <property type="entry name" value="RVP_2"/>
    <property type="match status" value="1"/>
</dbReference>
<keyword evidence="2" id="KW-0548">Nucleotidyltransferase</keyword>
<dbReference type="PROSITE" id="PS50158">
    <property type="entry name" value="ZF_CCHC"/>
    <property type="match status" value="2"/>
</dbReference>
<dbReference type="Proteomes" id="UP001151760">
    <property type="component" value="Unassembled WGS sequence"/>
</dbReference>
<dbReference type="CDD" id="cd00303">
    <property type="entry name" value="retropepsin_like"/>
    <property type="match status" value="2"/>
</dbReference>
<evidence type="ECO:0000256" key="7">
    <source>
        <dbReference type="PROSITE-ProRule" id="PRU00047"/>
    </source>
</evidence>
<dbReference type="PROSITE" id="PS00141">
    <property type="entry name" value="ASP_PROTEASE"/>
    <property type="match status" value="1"/>
</dbReference>
<evidence type="ECO:0000256" key="6">
    <source>
        <dbReference type="ARBA" id="ARBA00022918"/>
    </source>
</evidence>
<dbReference type="InterPro" id="IPR001969">
    <property type="entry name" value="Aspartic_peptidase_AS"/>
</dbReference>
<keyword evidence="7" id="KW-0863">Zinc-finger</keyword>
<keyword evidence="1" id="KW-0808">Transferase</keyword>
<dbReference type="InterPro" id="IPR005162">
    <property type="entry name" value="Retrotrans_gag_dom"/>
</dbReference>
<proteinExistence type="predicted"/>
<gene>
    <name evidence="11" type="ORF">Tco_0878462</name>
</gene>
<sequence length="1789" mass="203928">MAPATRRKSATTTNNTNQNNMTPESVQALIDQAMQRNSTNGDRSHSSDGDTQSHVPTARPCYYADFMKCQPLNFKGIEGVVSLTQWIEKMESVFHISGFAIENQEALKKKMTDKYCPQGELKKLEIEFWNLKVKGNDVPAYTNRFQELTLLCTRLVANETEKIDKYVSGLPDNIYGNVKSSKPKMLDEAIELANDLMDQKLRTYAERQTDNKRKAEDLSRNNHGYQQQPSKRHNVAKAYNMGTSEKKPYEGSLPKISGNTNVANSQRDNRANPKGNGCFECGAPGHFKRDCPKLKNKAGGSRNAQGWVYAVGNAEKKGNASRDPDSNVVMGTFLLNNRYASILFDTGADRSFISTAFSSLIDIVPTPLENSYDVELANGKIVGVDTILRGCTLNFLNHPFDKNLMPVELGSFDVIISMDWLARYHAIIICDQKLVHVPYENETLVIRGYGSSQGNETRLNIISCTNTHKYLLKGCHVFLAHITTNDVGDKSEKKQLEDVPFVRDFTEVFPEDLPGIPPTRQVELEIDLIPGAALVARAPYSAPILALPEGSEDFVVYCDASHKGLGAVLMQREKRHYLYGTKCTVFTDHKSLQHILDQKELNMRQRRWLELLSDYDCEIRYHPGKANVVADALSQNLENEDVGGMIRKDIPKERLEPRADGTLCLNGRSWLPCYGDLRSVIMHESHKSKYSIHPGSKKMYQDVKKLYGSNMKVNFAIDRQKSYADRKQKPMEFEVGDRFMLKVSHWKGVVRFGKQGNLNPRYVEPFRVLAKVGKVAYRLELPQELSRVHHTFHVSNLKKCYADEPLVMPLEGIHVDDKLQFVEEPVEIMEREIKRLKRSWIPLVKVRWNSRRGLEFTWERKDSVLPTEVNKARGNKNEDAHDHIDRVLSIASLFNIPEVLKDAVLLRVFPFTLTRSAKRWVDRLTSGTVNIWELLKKAFVQKYCPPSKTSKQLEDIHNFKQESDESLYQAWERYNDLLYRCPTHDINNHQKGLIPGMTPTQALTTIQTMADHSQKWHDGTSSRNVSSSSNTDGLAAIIRPHLDKECPLNEEVKGVKEVKYGEFRRLALFNGSTGDLVANKQLTEDDDEVRMNPKCSALLQNQIPPKENDPGSFIIPCYIGRLDFNNALADLGASINIMPFSMFKCLGIGRLEPINMVVEMADNTKCIPKGIVKNLLIKIDKFILPIDFVILDIIEDFRMPVILGRSLLATAHAKVDIFRKTISLEVGNEKCLGCEEEEEVMKLSKGVNCQVKDNKIDLLVQQYEQFTIPEEKSIDNAFARFNTIITSLKALDEGFSSKNYVRKFLRALHPKWRAKVTAIEESKDLTSLSLDELIGNLKVYEVIIKKDSEMVKGKREQNRSLALKAKKESSDEDSSTFDSEDEEYAMAVRDFKKFFKRRGRFVRQPHDERKSSQRNKDDKNGKSERKCFKCGDPNHLIGECPKLSRNYNQRAFVGGSWSDSDEDDEEKTKDEKCLMANASNEVLFETEFFSDDQSSLDEKDLDSEYNRLCKVGLKVMAKNKSLKQIKNQLENEVLELKNKLSRLEKGKEVNEECKICQDLRFENEKLKEEISKLNQFNNSSQSLKKMLNLQKPSGDKSGLGFNFTKGSTSESKQVNFVKSQEVESKEKVVELNSSPRPKFMLINNTKIPIASDDEVKRFYKPSLKPEVGFTKPKTRSKTPPPKRTNNSHPRSKTPQPRRDQALLIFFVPRVYGGAYTYPFFSRILIQCDPSLFAYVEESPICHSRPLTRYSLLSYSIVSNGLVVKEKFMISISDKVVRIPLEVKDILRVW</sequence>
<feature type="domain" description="CCHC-type" evidence="10">
    <location>
        <begin position="1425"/>
        <end position="1442"/>
    </location>
</feature>
<dbReference type="CDD" id="cd09274">
    <property type="entry name" value="RNase_HI_RT_Ty3"/>
    <property type="match status" value="1"/>
</dbReference>
<feature type="compositionally biased region" description="Acidic residues" evidence="9">
    <location>
        <begin position="1370"/>
        <end position="1379"/>
    </location>
</feature>
<organism evidence="11 12">
    <name type="scientific">Tanacetum coccineum</name>
    <dbReference type="NCBI Taxonomy" id="301880"/>
    <lineage>
        <taxon>Eukaryota</taxon>
        <taxon>Viridiplantae</taxon>
        <taxon>Streptophyta</taxon>
        <taxon>Embryophyta</taxon>
        <taxon>Tracheophyta</taxon>
        <taxon>Spermatophyta</taxon>
        <taxon>Magnoliopsida</taxon>
        <taxon>eudicotyledons</taxon>
        <taxon>Gunneridae</taxon>
        <taxon>Pentapetalae</taxon>
        <taxon>asterids</taxon>
        <taxon>campanulids</taxon>
        <taxon>Asterales</taxon>
        <taxon>Asteraceae</taxon>
        <taxon>Asteroideae</taxon>
        <taxon>Anthemideae</taxon>
        <taxon>Anthemidinae</taxon>
        <taxon>Tanacetum</taxon>
    </lineage>
</organism>
<keyword evidence="7" id="KW-0479">Metal-binding</keyword>
<evidence type="ECO:0000256" key="4">
    <source>
        <dbReference type="ARBA" id="ARBA00022759"/>
    </source>
</evidence>
<name>A0ABQ5C1F2_9ASTR</name>
<dbReference type="Pfam" id="PF24626">
    <property type="entry name" value="SH3_Tf2-1"/>
    <property type="match status" value="1"/>
</dbReference>
<feature type="compositionally biased region" description="Low complexity" evidence="9">
    <location>
        <begin position="11"/>
        <end position="22"/>
    </location>
</feature>
<keyword evidence="12" id="KW-1185">Reference proteome</keyword>
<dbReference type="Pfam" id="PF17917">
    <property type="entry name" value="RT_RNaseH"/>
    <property type="match status" value="1"/>
</dbReference>
<feature type="region of interest" description="Disordered" evidence="9">
    <location>
        <begin position="207"/>
        <end position="272"/>
    </location>
</feature>
<feature type="region of interest" description="Disordered" evidence="9">
    <location>
        <begin position="1664"/>
        <end position="1696"/>
    </location>
</feature>
<keyword evidence="6 11" id="KW-0695">RNA-directed DNA polymerase</keyword>
<feature type="compositionally biased region" description="Polar residues" evidence="9">
    <location>
        <begin position="257"/>
        <end position="266"/>
    </location>
</feature>
<keyword evidence="7" id="KW-0862">Zinc</keyword>
<keyword evidence="3" id="KW-0540">Nuclease</keyword>
<reference evidence="11" key="1">
    <citation type="journal article" date="2022" name="Int. J. Mol. Sci.">
        <title>Draft Genome of Tanacetum Coccineum: Genomic Comparison of Closely Related Tanacetum-Family Plants.</title>
        <authorList>
            <person name="Yamashiro T."/>
            <person name="Shiraishi A."/>
            <person name="Nakayama K."/>
            <person name="Satake H."/>
        </authorList>
    </citation>
    <scope>NUCLEOTIDE SEQUENCE</scope>
</reference>
<feature type="region of interest" description="Disordered" evidence="9">
    <location>
        <begin position="1355"/>
        <end position="1379"/>
    </location>
</feature>
<dbReference type="InterPro" id="IPR036875">
    <property type="entry name" value="Znf_CCHC_sf"/>
</dbReference>
<evidence type="ECO:0000313" key="11">
    <source>
        <dbReference type="EMBL" id="GJT19756.1"/>
    </source>
</evidence>
<keyword evidence="5" id="KW-0378">Hydrolase</keyword>
<dbReference type="InterPro" id="IPR041373">
    <property type="entry name" value="RT_RNaseH"/>
</dbReference>
<evidence type="ECO:0000256" key="3">
    <source>
        <dbReference type="ARBA" id="ARBA00022722"/>
    </source>
</evidence>
<dbReference type="Pfam" id="PF03732">
    <property type="entry name" value="Retrotrans_gag"/>
    <property type="match status" value="2"/>
</dbReference>